<name>A0A832X5I7_9ARCH</name>
<keyword evidence="2" id="KW-0540">Nuclease</keyword>
<dbReference type="SUPFAM" id="SSF52980">
    <property type="entry name" value="Restriction endonuclease-like"/>
    <property type="match status" value="1"/>
</dbReference>
<dbReference type="EMBL" id="DVAD01000016">
    <property type="protein sequence ID" value="HIJ99839.1"/>
    <property type="molecule type" value="Genomic_DNA"/>
</dbReference>
<keyword evidence="2" id="KW-0255">Endonuclease</keyword>
<organism evidence="2 3">
    <name type="scientific">Candidatus Undinarchaeum marinum</name>
    <dbReference type="NCBI Taxonomy" id="2756141"/>
    <lineage>
        <taxon>Archaea</taxon>
        <taxon>Candidatus Undinarchaeota</taxon>
        <taxon>Candidatus Undinarchaeia</taxon>
        <taxon>Candidatus Undinarchaeales</taxon>
        <taxon>Candidatus Undinarchaeaceae</taxon>
        <taxon>Candidatus Undinarchaeum</taxon>
    </lineage>
</organism>
<dbReference type="AlphaFoldDB" id="A0A832X5I7"/>
<evidence type="ECO:0000313" key="3">
    <source>
        <dbReference type="Proteomes" id="UP000604391"/>
    </source>
</evidence>
<dbReference type="Proteomes" id="UP000604391">
    <property type="component" value="Unassembled WGS sequence"/>
</dbReference>
<feature type="domain" description="Restriction endonuclease type IV Mrr" evidence="1">
    <location>
        <begin position="23"/>
        <end position="85"/>
    </location>
</feature>
<reference evidence="2 3" key="1">
    <citation type="journal article" name="Nat. Commun.">
        <title>Undinarchaeota illuminate DPANN phylogeny and the impact of gene transfer on archaeal evolution.</title>
        <authorList>
            <person name="Dombrowski N."/>
            <person name="Williams T.A."/>
            <person name="Sun J."/>
            <person name="Woodcroft B.J."/>
            <person name="Lee J.H."/>
            <person name="Minh B.Q."/>
            <person name="Rinke C."/>
            <person name="Spang A."/>
        </authorList>
    </citation>
    <scope>NUCLEOTIDE SEQUENCE [LARGE SCALE GENOMIC DNA]</scope>
    <source>
        <strain evidence="2">MAG_bin17</strain>
    </source>
</reference>
<sequence length="155" mass="18066">MKKDLEKIEEELKEGADLEAILEKYDWRDFESLVASIFAERNYKVKTAHRFKHDGRHQIDVVAEGFREIFCVDCKKWSDRKGKLSALKKAILDQKLRTQALKDSTDNKSEVFPLIVTLLQEDIETHGNIPVVPVWKLNSFLEDFPQNRGQLHKAK</sequence>
<evidence type="ECO:0000313" key="2">
    <source>
        <dbReference type="EMBL" id="HIJ99839.1"/>
    </source>
</evidence>
<dbReference type="InterPro" id="IPR007560">
    <property type="entry name" value="Restrct_endonuc_IV_Mrr"/>
</dbReference>
<comment type="caution">
    <text evidence="2">The sequence shown here is derived from an EMBL/GenBank/DDBJ whole genome shotgun (WGS) entry which is preliminary data.</text>
</comment>
<dbReference type="GO" id="GO:0009307">
    <property type="term" value="P:DNA restriction-modification system"/>
    <property type="evidence" value="ECO:0007669"/>
    <property type="project" value="InterPro"/>
</dbReference>
<protein>
    <submittedName>
        <fullName evidence="2">Restriction endonuclease</fullName>
    </submittedName>
</protein>
<dbReference type="GO" id="GO:0003677">
    <property type="term" value="F:DNA binding"/>
    <property type="evidence" value="ECO:0007669"/>
    <property type="project" value="InterPro"/>
</dbReference>
<proteinExistence type="predicted"/>
<dbReference type="InterPro" id="IPR011856">
    <property type="entry name" value="tRNA_endonuc-like_dom_sf"/>
</dbReference>
<gene>
    <name evidence="2" type="ORF">H1011_03420</name>
</gene>
<keyword evidence="2" id="KW-0378">Hydrolase</keyword>
<dbReference type="Gene3D" id="3.40.1350.10">
    <property type="match status" value="1"/>
</dbReference>
<dbReference type="Pfam" id="PF04471">
    <property type="entry name" value="Mrr_cat"/>
    <property type="match status" value="1"/>
</dbReference>
<dbReference type="InterPro" id="IPR011335">
    <property type="entry name" value="Restrct_endonuc-II-like"/>
</dbReference>
<evidence type="ECO:0000259" key="1">
    <source>
        <dbReference type="Pfam" id="PF04471"/>
    </source>
</evidence>
<dbReference type="GO" id="GO:0004519">
    <property type="term" value="F:endonuclease activity"/>
    <property type="evidence" value="ECO:0007669"/>
    <property type="project" value="UniProtKB-KW"/>
</dbReference>
<accession>A0A832X5I7</accession>
<keyword evidence="3" id="KW-1185">Reference proteome</keyword>